<evidence type="ECO:0000256" key="2">
    <source>
        <dbReference type="ARBA" id="ARBA00022737"/>
    </source>
</evidence>
<feature type="repeat" description="WD" evidence="3">
    <location>
        <begin position="977"/>
        <end position="1009"/>
    </location>
</feature>
<feature type="domain" description="NACHT" evidence="4">
    <location>
        <begin position="16"/>
        <end position="149"/>
    </location>
</feature>
<keyword evidence="2" id="KW-0677">Repeat</keyword>
<name>A0AAD9NWD8_RIDPI</name>
<proteinExistence type="predicted"/>
<dbReference type="InterPro" id="IPR052752">
    <property type="entry name" value="NACHT-WD_repeat"/>
</dbReference>
<dbReference type="InterPro" id="IPR015943">
    <property type="entry name" value="WD40/YVTN_repeat-like_dom_sf"/>
</dbReference>
<dbReference type="InterPro" id="IPR019775">
    <property type="entry name" value="WD40_repeat_CS"/>
</dbReference>
<evidence type="ECO:0000256" key="1">
    <source>
        <dbReference type="ARBA" id="ARBA00022574"/>
    </source>
</evidence>
<dbReference type="Proteomes" id="UP001209878">
    <property type="component" value="Unassembled WGS sequence"/>
</dbReference>
<dbReference type="PROSITE" id="PS50294">
    <property type="entry name" value="WD_REPEATS_REGION"/>
    <property type="match status" value="2"/>
</dbReference>
<dbReference type="InterPro" id="IPR007111">
    <property type="entry name" value="NACHT_NTPase"/>
</dbReference>
<dbReference type="EMBL" id="JAODUO010000316">
    <property type="protein sequence ID" value="KAK2183294.1"/>
    <property type="molecule type" value="Genomic_DNA"/>
</dbReference>
<keyword evidence="1 3" id="KW-0853">WD repeat</keyword>
<dbReference type="Gene3D" id="2.130.10.10">
    <property type="entry name" value="YVTN repeat-like/Quinoprotein amine dehydrogenase"/>
    <property type="match status" value="4"/>
</dbReference>
<dbReference type="PANTHER" id="PTHR19871:SF14">
    <property type="entry name" value="DUF4062 DOMAIN-CONTAINING PROTEIN"/>
    <property type="match status" value="1"/>
</dbReference>
<keyword evidence="6" id="KW-1185">Reference proteome</keyword>
<dbReference type="Gene3D" id="3.40.50.300">
    <property type="entry name" value="P-loop containing nucleotide triphosphate hydrolases"/>
    <property type="match status" value="1"/>
</dbReference>
<evidence type="ECO:0000313" key="6">
    <source>
        <dbReference type="Proteomes" id="UP001209878"/>
    </source>
</evidence>
<dbReference type="InterPro" id="IPR027417">
    <property type="entry name" value="P-loop_NTPase"/>
</dbReference>
<accession>A0AAD9NWD8</accession>
<dbReference type="SUPFAM" id="SSF50978">
    <property type="entry name" value="WD40 repeat-like"/>
    <property type="match status" value="1"/>
</dbReference>
<sequence>MRERHLVVSSLKSYTKPIVLFGKPGSGKSAILSMVARQATKWLRYEPIRVLRFLGTSAHTTCVRDVLLNLCKQIWEVFEIKERPCLQDFSYLVLYVQALLRNIKTDEENPILIILDGLDALASDDYAHIMNWVPVRLPEHVHLVVSVTPRQHGCLDHLQKVLPENVCYVEVPKLLPDTTNSLLKIFLKETRRNVTESQRKAIVEMSLTYAQPLYLKMLVDLSRSWRSYEPVEDHVIGDTVGFLAIARDGVTESQMETLLSCDNAVLQSAYSYHLPPDDTLISIPPLLWRRLRQALEPVLTERQIDCRTVVTWRSSQFAEIAAKSYASESADQVALHSAMADYYLGCSADMVKPLELVIKRLRVNYPDARRKAQPQPIVFAGEQLNLRKLRHLAFHLTESHRYGDFILALCRNLEWLYYRCKAFSVCVAIADFKMAADAITTDLETPEKKGHLHKTPIVATKGHVRDTTRRNNEVVENDTLANANESRNVEFGKKTERMNGMPEMGSRMGRVWSKVSSHANRSVNDDELDMLDRDSLLRVAHIQVWQVYDMLSRASDAVTRDVNNLPLQILGQLAGRRDLPTGLRMLFEQAEAWVEAVNIPLIVPVSKCLPTSSPDLISSTNLNLYPSTQDTAVDDNKLWLSLDGKKLFAAERRSNGDLLKELDVENNCSVTMVQRLTHTHVNKLQLFCKDRYMLLEAHTQKDGVSSPLQSIIIDQDTCESLPVAVDWRVIAVDDNGKYALVVNPIAHPLKELKKPTLVTVASLQYLGTQKRRPLRVTALKVTPRVVGGMFSPDGRHLVICCSDCKQHVFMTELSRVSQTWGSDPETVVTYDDAHSMAMNMHMLTRKRFLSPGLSRGLDDKVLFIRDLGVGKTLHEMRGHYYRIGIVVLNARRLLVASATTDDATIDGITGKHVHIWKVETGHLIARCCGTEAYSRVVFCDGHDGYLLTCTAKSAVIKMWHYEVTHKTCNDAVEVYNFIGHTNSIVYLVFTSDNKVLLSGSRDNTVKLWQFGEVVERCGEAIHSSHKPLPLVGWEEGEGEAPFRPSEGPIVTTCAVLTKDGQNIVVGTQQGGLIFYSVHTMSVVKYNHSGLDSVHSLLATGNGQVVSTALDSVQIWKPRTGELVRELEGTTGMGLPSGAADSRNVLAVAFGNPHHCAILWNMNTGDKLHLLHKTFGFTRVEMSRDAKLLVTDFCDQLAVFSIATGRILPVDTDNVIATYSCTCLRISPDDRLVVTCSTDSSVKVTNLQTRVASYCLPHHSPVKEAVFTTDSATLLTAGFKNILIWSMGTGQLVTVLLRHQDVINRLVLCVDDKFLVSCGDDRQIVIWDMSTTTSMCSMSTDSTVSDLLVAPRLDAVLFVPTHVEYVAAMKPNRMLRDIVNGIVPKVPKKIQHAQAFALTFSSQKVQCHTTQACVIL</sequence>
<protein>
    <recommendedName>
        <fullName evidence="4">NACHT domain-containing protein</fullName>
    </recommendedName>
</protein>
<dbReference type="PROSITE" id="PS00678">
    <property type="entry name" value="WD_REPEATS_1"/>
    <property type="match status" value="1"/>
</dbReference>
<dbReference type="SMART" id="SM00320">
    <property type="entry name" value="WD40"/>
    <property type="match status" value="8"/>
</dbReference>
<evidence type="ECO:0000256" key="3">
    <source>
        <dbReference type="PROSITE-ProRule" id="PRU00221"/>
    </source>
</evidence>
<evidence type="ECO:0000313" key="5">
    <source>
        <dbReference type="EMBL" id="KAK2183294.1"/>
    </source>
</evidence>
<dbReference type="SUPFAM" id="SSF51004">
    <property type="entry name" value="C-terminal (heme d1) domain of cytochrome cd1-nitrite reductase"/>
    <property type="match status" value="1"/>
</dbReference>
<dbReference type="Pfam" id="PF05729">
    <property type="entry name" value="NACHT"/>
    <property type="match status" value="1"/>
</dbReference>
<dbReference type="InterPro" id="IPR011047">
    <property type="entry name" value="Quinoprotein_ADH-like_sf"/>
</dbReference>
<dbReference type="PROSITE" id="PS50082">
    <property type="entry name" value="WD_REPEATS_2"/>
    <property type="match status" value="2"/>
</dbReference>
<feature type="repeat" description="WD" evidence="3">
    <location>
        <begin position="1295"/>
        <end position="1336"/>
    </location>
</feature>
<dbReference type="InterPro" id="IPR001680">
    <property type="entry name" value="WD40_rpt"/>
</dbReference>
<dbReference type="PROSITE" id="PS50837">
    <property type="entry name" value="NACHT"/>
    <property type="match status" value="1"/>
</dbReference>
<dbReference type="SUPFAM" id="SSF50998">
    <property type="entry name" value="Quinoprotein alcohol dehydrogenase-like"/>
    <property type="match status" value="1"/>
</dbReference>
<organism evidence="5 6">
    <name type="scientific">Ridgeia piscesae</name>
    <name type="common">Tubeworm</name>
    <dbReference type="NCBI Taxonomy" id="27915"/>
    <lineage>
        <taxon>Eukaryota</taxon>
        <taxon>Metazoa</taxon>
        <taxon>Spiralia</taxon>
        <taxon>Lophotrochozoa</taxon>
        <taxon>Annelida</taxon>
        <taxon>Polychaeta</taxon>
        <taxon>Sedentaria</taxon>
        <taxon>Canalipalpata</taxon>
        <taxon>Sabellida</taxon>
        <taxon>Siboglinidae</taxon>
        <taxon>Ridgeia</taxon>
    </lineage>
</organism>
<dbReference type="InterPro" id="IPR011048">
    <property type="entry name" value="Haem_d1_sf"/>
</dbReference>
<comment type="caution">
    <text evidence="5">The sequence shown here is derived from an EMBL/GenBank/DDBJ whole genome shotgun (WGS) entry which is preliminary data.</text>
</comment>
<reference evidence="5" key="1">
    <citation type="journal article" date="2023" name="Mol. Biol. Evol.">
        <title>Third-Generation Sequencing Reveals the Adaptive Role of the Epigenome in Three Deep-Sea Polychaetes.</title>
        <authorList>
            <person name="Perez M."/>
            <person name="Aroh O."/>
            <person name="Sun Y."/>
            <person name="Lan Y."/>
            <person name="Juniper S.K."/>
            <person name="Young C.R."/>
            <person name="Angers B."/>
            <person name="Qian P.Y."/>
        </authorList>
    </citation>
    <scope>NUCLEOTIDE SEQUENCE</scope>
    <source>
        <strain evidence="5">R07B-5</strain>
    </source>
</reference>
<dbReference type="InterPro" id="IPR036322">
    <property type="entry name" value="WD40_repeat_dom_sf"/>
</dbReference>
<dbReference type="SUPFAM" id="SSF52540">
    <property type="entry name" value="P-loop containing nucleoside triphosphate hydrolases"/>
    <property type="match status" value="1"/>
</dbReference>
<dbReference type="PANTHER" id="PTHR19871">
    <property type="entry name" value="BETA TRANSDUCIN-RELATED PROTEIN"/>
    <property type="match status" value="1"/>
</dbReference>
<dbReference type="Pfam" id="PF00400">
    <property type="entry name" value="WD40"/>
    <property type="match status" value="3"/>
</dbReference>
<evidence type="ECO:0000259" key="4">
    <source>
        <dbReference type="PROSITE" id="PS50837"/>
    </source>
</evidence>
<gene>
    <name evidence="5" type="ORF">NP493_317g02086</name>
</gene>